<accession>A0A7C8ZJ91</accession>
<evidence type="ECO:0000313" key="1">
    <source>
        <dbReference type="EMBL" id="MBA4644534.1"/>
    </source>
</evidence>
<organism evidence="1">
    <name type="scientific">Opuntia streptacantha</name>
    <name type="common">Prickly pear cactus</name>
    <name type="synonym">Opuntia cardona</name>
    <dbReference type="NCBI Taxonomy" id="393608"/>
    <lineage>
        <taxon>Eukaryota</taxon>
        <taxon>Viridiplantae</taxon>
        <taxon>Streptophyta</taxon>
        <taxon>Embryophyta</taxon>
        <taxon>Tracheophyta</taxon>
        <taxon>Spermatophyta</taxon>
        <taxon>Magnoliopsida</taxon>
        <taxon>eudicotyledons</taxon>
        <taxon>Gunneridae</taxon>
        <taxon>Pentapetalae</taxon>
        <taxon>Caryophyllales</taxon>
        <taxon>Cactineae</taxon>
        <taxon>Cactaceae</taxon>
        <taxon>Opuntioideae</taxon>
        <taxon>Opuntia</taxon>
    </lineage>
</organism>
<proteinExistence type="predicted"/>
<dbReference type="AlphaFoldDB" id="A0A7C8ZJ91"/>
<reference evidence="1" key="2">
    <citation type="submission" date="2020-07" db="EMBL/GenBank/DDBJ databases">
        <authorList>
            <person name="Vera ALvarez R."/>
            <person name="Arias-Moreno D.M."/>
            <person name="Jimenez-Jacinto V."/>
            <person name="Jimenez-Bremont J.F."/>
            <person name="Swaminathan K."/>
            <person name="Moose S.P."/>
            <person name="Guerrero-Gonzalez M.L."/>
            <person name="Marino-Ramirez L."/>
            <person name="Landsman D."/>
            <person name="Rodriguez-Kessler M."/>
            <person name="Delgado-Sanchez P."/>
        </authorList>
    </citation>
    <scope>NUCLEOTIDE SEQUENCE</scope>
    <source>
        <tissue evidence="1">Cladode</tissue>
    </source>
</reference>
<name>A0A7C8ZJ91_OPUST</name>
<sequence length="205" mass="23060">MEFQTATGFSLIKLKTSCAESRSSFLTYPEIIVVQVSSSFSSIPSKSSRLYHGTMQLMTLPFIICYRAQTTKNTTESEMIRPKTIAQHLRKQFNGGSTIIIMVVSCNHGIITHNITNTKWGFIKNPPRLLELPHTTVRRYHCGHRHNIWLGNFVEQVACVPEIVGLTVDINQAAQKMATGVEPRSDHMGMDDLGIGVRKRARWTA</sequence>
<dbReference type="EMBL" id="GISG01138673">
    <property type="protein sequence ID" value="MBA4644534.1"/>
    <property type="molecule type" value="Transcribed_RNA"/>
</dbReference>
<protein>
    <submittedName>
        <fullName evidence="1">Uncharacterized protein</fullName>
    </submittedName>
</protein>
<reference evidence="1" key="1">
    <citation type="journal article" date="2013" name="J. Plant Res.">
        <title>Effect of fungi and light on seed germination of three Opuntia species from semiarid lands of central Mexico.</title>
        <authorList>
            <person name="Delgado-Sanchez P."/>
            <person name="Jimenez-Bremont J.F."/>
            <person name="Guerrero-Gonzalez Mde L."/>
            <person name="Flores J."/>
        </authorList>
    </citation>
    <scope>NUCLEOTIDE SEQUENCE</scope>
    <source>
        <tissue evidence="1">Cladode</tissue>
    </source>
</reference>